<feature type="transmembrane region" description="Helical" evidence="1">
    <location>
        <begin position="197"/>
        <end position="217"/>
    </location>
</feature>
<dbReference type="Proteomes" id="UP000005012">
    <property type="component" value="Chromosome"/>
</dbReference>
<dbReference type="OrthoDB" id="6835762at2"/>
<evidence type="ECO:0000313" key="2">
    <source>
        <dbReference type="EMBL" id="AFH94821.1"/>
    </source>
</evidence>
<sequence>MGLLKQWRKQNKFWQSINNSYDHLKRQVRIAKLPSKPYQQFQSMCESYTSARMSKELNNIPDFAERPLNKYLHREWNGKQKLLTASHTLELIEKTFSTDAIKAMFSIDRQGLKVADIELKSGDYAQLRLVYSQYPREGDLTLHLLNETGDDIYLMSFSFGTEGQLYICSLQGPATEQSTEQVKSITKQMHGMRPKNLLMSSIYAVAAFFHCTSIMGISNHCHIKRQHLKSSYDNFWQECNGTVSADGWYHLPLTEPVRNIESVKSQHRSAFRKRESLREAMYQSVLNALTQYSTDPHQKTRTQH</sequence>
<dbReference type="PATRIC" id="fig|1157951.4.peg.3015"/>
<dbReference type="EMBL" id="CP003488">
    <property type="protein sequence ID" value="AFH94821.1"/>
    <property type="molecule type" value="Genomic_DNA"/>
</dbReference>
<reference evidence="2 3" key="1">
    <citation type="journal article" date="2012" name="J. Bacteriol.">
        <title>Complete Genome Sequence of Providencia stuartii Clinical Isolate MRSN 2154.</title>
        <authorList>
            <person name="Clifford R.J."/>
            <person name="Hang J."/>
            <person name="Riley M.C."/>
            <person name="Onmus-Leone F."/>
            <person name="Kuschner R.A."/>
            <person name="Lesho E.P."/>
            <person name="Waterman P.E."/>
        </authorList>
    </citation>
    <scope>NUCLEOTIDE SEQUENCE [LARGE SCALE GENOMIC DNA]</scope>
    <source>
        <strain evidence="2 3">MRSN 2154</strain>
    </source>
</reference>
<protein>
    <submittedName>
        <fullName evidence="2">Enzyme</fullName>
    </submittedName>
</protein>
<evidence type="ECO:0000256" key="1">
    <source>
        <dbReference type="SAM" id="Phobius"/>
    </source>
</evidence>
<dbReference type="PANTHER" id="PTHR38785:SF1">
    <property type="entry name" value="HOMOLOG OF VIRK"/>
    <property type="match status" value="1"/>
</dbReference>
<dbReference type="InterPro" id="IPR007488">
    <property type="entry name" value="DUF535"/>
</dbReference>
<evidence type="ECO:0000313" key="3">
    <source>
        <dbReference type="Proteomes" id="UP000005012"/>
    </source>
</evidence>
<accession>A0A140NPJ3</accession>
<gene>
    <name evidence="2" type="ordered locus">S70_14975</name>
</gene>
<dbReference type="KEGG" id="psi:S70_14975"/>
<keyword evidence="1" id="KW-1133">Transmembrane helix</keyword>
<dbReference type="GeneID" id="93520369"/>
<reference evidence="3" key="2">
    <citation type="submission" date="2012-04" db="EMBL/GenBank/DDBJ databases">
        <title>Complete genome sequence of Providencia stuartii clinical isolate MRSN 2154.</title>
        <authorList>
            <person name="Clifford R.J."/>
            <person name="Hang J."/>
            <person name="Riley M.C."/>
            <person name="Onmus-Leone F."/>
            <person name="Kuschner R.A."/>
            <person name="Lesho E.P."/>
            <person name="Waterman P.E."/>
        </authorList>
    </citation>
    <scope>NUCLEOTIDE SEQUENCE [LARGE SCALE GENOMIC DNA]</scope>
    <source>
        <strain evidence="3">MRSN 2154</strain>
    </source>
</reference>
<dbReference type="Pfam" id="PF04393">
    <property type="entry name" value="DUF535"/>
    <property type="match status" value="1"/>
</dbReference>
<proteinExistence type="predicted"/>
<organism evidence="2 3">
    <name type="scientific">Providencia stuartii (strain MRSN 2154)</name>
    <dbReference type="NCBI Taxonomy" id="1157951"/>
    <lineage>
        <taxon>Bacteria</taxon>
        <taxon>Pseudomonadati</taxon>
        <taxon>Pseudomonadota</taxon>
        <taxon>Gammaproteobacteria</taxon>
        <taxon>Enterobacterales</taxon>
        <taxon>Morganellaceae</taxon>
        <taxon>Providencia</taxon>
    </lineage>
</organism>
<keyword evidence="1" id="KW-0472">Membrane</keyword>
<dbReference type="AlphaFoldDB" id="A0A140NPJ3"/>
<keyword evidence="1" id="KW-0812">Transmembrane</keyword>
<dbReference type="RefSeq" id="WP_014657677.1">
    <property type="nucleotide sequence ID" value="NC_017731.1"/>
</dbReference>
<dbReference type="HOGENOM" id="CLU_065818_2_1_6"/>
<name>A0A140NPJ3_PROSM</name>
<dbReference type="PANTHER" id="PTHR38785">
    <property type="entry name" value="HOMOLOG OF VIRK"/>
    <property type="match status" value="1"/>
</dbReference>